<organism evidence="1 2">
    <name type="scientific">Halomicronema hongdechloris C2206</name>
    <dbReference type="NCBI Taxonomy" id="1641165"/>
    <lineage>
        <taxon>Bacteria</taxon>
        <taxon>Bacillati</taxon>
        <taxon>Cyanobacteriota</taxon>
        <taxon>Cyanophyceae</taxon>
        <taxon>Nodosilineales</taxon>
        <taxon>Nodosilineaceae</taxon>
        <taxon>Halomicronema</taxon>
    </lineage>
</organism>
<evidence type="ECO:0000313" key="1">
    <source>
        <dbReference type="EMBL" id="ASC71254.1"/>
    </source>
</evidence>
<dbReference type="AlphaFoldDB" id="A0A1Z3HLT2"/>
<gene>
    <name evidence="1" type="ORF">XM38_022060</name>
</gene>
<sequence>MLSLVVINLSNVLLPLRKSHLKIGPDKVDERFRRNQWDFDESVLENAELEPRLSKGSGNLPPTASEIW</sequence>
<proteinExistence type="predicted"/>
<keyword evidence="2" id="KW-1185">Reference proteome</keyword>
<name>A0A1Z3HLT2_9CYAN</name>
<protein>
    <submittedName>
        <fullName evidence="1">Uncharacterized protein</fullName>
    </submittedName>
</protein>
<dbReference type="Proteomes" id="UP000191901">
    <property type="component" value="Chromosome"/>
</dbReference>
<reference evidence="1 2" key="1">
    <citation type="journal article" date="2016" name="Biochim. Biophys. Acta">
        <title>Characterization of red-shifted phycobilisomes isolated from the chlorophyll f-containing cyanobacterium Halomicronema hongdechloris.</title>
        <authorList>
            <person name="Li Y."/>
            <person name="Lin Y."/>
            <person name="Garvey C.J."/>
            <person name="Birch D."/>
            <person name="Corkery R.W."/>
            <person name="Loughlin P.C."/>
            <person name="Scheer H."/>
            <person name="Willows R.D."/>
            <person name="Chen M."/>
        </authorList>
    </citation>
    <scope>NUCLEOTIDE SEQUENCE [LARGE SCALE GENOMIC DNA]</scope>
    <source>
        <strain evidence="1 2">C2206</strain>
    </source>
</reference>
<dbReference type="EMBL" id="CP021983">
    <property type="protein sequence ID" value="ASC71254.1"/>
    <property type="molecule type" value="Genomic_DNA"/>
</dbReference>
<dbReference type="KEGG" id="hhg:XM38_022060"/>
<accession>A0A1Z3HLT2</accession>
<evidence type="ECO:0000313" key="2">
    <source>
        <dbReference type="Proteomes" id="UP000191901"/>
    </source>
</evidence>